<reference evidence="11" key="1">
    <citation type="journal article" date="2019" name="G3 (Bethesda)">
        <title>Genome Assemblies of Two Rare Opportunistic Yeast Pathogens: Diutina rugosa (syn. Candida rugosa) and Trichomonascus ciferrii (syn. Candida ciferrii).</title>
        <authorList>
            <person name="Mixao V."/>
            <person name="Saus E."/>
            <person name="Hansen A.P."/>
            <person name="Lass-Florl C."/>
            <person name="Gabaldon T."/>
        </authorList>
    </citation>
    <scope>NUCLEOTIDE SEQUENCE</scope>
    <source>
        <strain evidence="11">CBS 4856</strain>
    </source>
</reference>
<evidence type="ECO:0000256" key="3">
    <source>
        <dbReference type="ARBA" id="ARBA00023015"/>
    </source>
</evidence>
<dbReference type="PROSITE" id="PS00036">
    <property type="entry name" value="BZIP_BASIC"/>
    <property type="match status" value="1"/>
</dbReference>
<dbReference type="GO" id="GO:0000981">
    <property type="term" value="F:DNA-binding transcription factor activity, RNA polymerase II-specific"/>
    <property type="evidence" value="ECO:0007669"/>
    <property type="project" value="TreeGrafter"/>
</dbReference>
<keyword evidence="4" id="KW-0238">DNA-binding</keyword>
<protein>
    <recommendedName>
        <fullName evidence="10">BZIP domain-containing protein</fullName>
    </recommendedName>
</protein>
<dbReference type="Pfam" id="PF07716">
    <property type="entry name" value="bZIP_2"/>
    <property type="match status" value="1"/>
</dbReference>
<evidence type="ECO:0000259" key="10">
    <source>
        <dbReference type="PROSITE" id="PS50217"/>
    </source>
</evidence>
<evidence type="ECO:0000313" key="12">
    <source>
        <dbReference type="Proteomes" id="UP000761534"/>
    </source>
</evidence>
<dbReference type="PROSITE" id="PS50217">
    <property type="entry name" value="BZIP"/>
    <property type="match status" value="1"/>
</dbReference>
<evidence type="ECO:0000256" key="7">
    <source>
        <dbReference type="ARBA" id="ARBA00023242"/>
    </source>
</evidence>
<dbReference type="GO" id="GO:0000978">
    <property type="term" value="F:RNA polymerase II cis-regulatory region sequence-specific DNA binding"/>
    <property type="evidence" value="ECO:0007669"/>
    <property type="project" value="TreeGrafter"/>
</dbReference>
<organism evidence="11 12">
    <name type="scientific">Trichomonascus ciferrii</name>
    <dbReference type="NCBI Taxonomy" id="44093"/>
    <lineage>
        <taxon>Eukaryota</taxon>
        <taxon>Fungi</taxon>
        <taxon>Dikarya</taxon>
        <taxon>Ascomycota</taxon>
        <taxon>Saccharomycotina</taxon>
        <taxon>Dipodascomycetes</taxon>
        <taxon>Dipodascales</taxon>
        <taxon>Trichomonascaceae</taxon>
        <taxon>Trichomonascus</taxon>
        <taxon>Trichomonascus ciferrii complex</taxon>
    </lineage>
</organism>
<dbReference type="OrthoDB" id="5419235at2759"/>
<dbReference type="CDD" id="cd12193">
    <property type="entry name" value="bZIP_GCN4"/>
    <property type="match status" value="1"/>
</dbReference>
<evidence type="ECO:0000256" key="8">
    <source>
        <dbReference type="ARBA" id="ARBA00061302"/>
    </source>
</evidence>
<dbReference type="SUPFAM" id="SSF57959">
    <property type="entry name" value="Leucine zipper domain"/>
    <property type="match status" value="1"/>
</dbReference>
<dbReference type="AlphaFoldDB" id="A0A642UKA2"/>
<dbReference type="PANTHER" id="PTHR11462:SF35">
    <property type="entry name" value="TRANSCRIPTION FACTOR JRA"/>
    <property type="match status" value="1"/>
</dbReference>
<accession>A0A642UKA2</accession>
<keyword evidence="6" id="KW-0804">Transcription</keyword>
<feature type="compositionally biased region" description="Low complexity" evidence="9">
    <location>
        <begin position="130"/>
        <end position="146"/>
    </location>
</feature>
<dbReference type="Gene3D" id="3.30.160.60">
    <property type="entry name" value="Classic Zinc Finger"/>
    <property type="match status" value="1"/>
</dbReference>
<proteinExistence type="inferred from homology"/>
<evidence type="ECO:0000256" key="1">
    <source>
        <dbReference type="ARBA" id="ARBA00004123"/>
    </source>
</evidence>
<evidence type="ECO:0000256" key="4">
    <source>
        <dbReference type="ARBA" id="ARBA00023125"/>
    </source>
</evidence>
<keyword evidence="5" id="KW-0010">Activator</keyword>
<dbReference type="EMBL" id="SWFS01000519">
    <property type="protein sequence ID" value="KAA8899480.1"/>
    <property type="molecule type" value="Genomic_DNA"/>
</dbReference>
<keyword evidence="2" id="KW-0028">Amino-acid biosynthesis</keyword>
<dbReference type="SMART" id="SM00338">
    <property type="entry name" value="BRLZ"/>
    <property type="match status" value="1"/>
</dbReference>
<dbReference type="Proteomes" id="UP000761534">
    <property type="component" value="Unassembled WGS sequence"/>
</dbReference>
<sequence length="248" mass="27503">MNPEMNPPSAIESAKFMWGSGPLSPQVEGEISLDHTKYYNHQQDEALSQLFTPSTGTISPKELIGNDMFPDLGNASPLFEDADLGNIDSWESLFPAPVDEEKASGKEQEPQTNPQIKQEPKEDEGATVTNSSRSSASASPAPSASNPKKRKKSASPDDQSPKYNEKKDEMGFTIYSRKPRSTPLSPVVVPDGQDSVAVKRARNTEAARRSRARKMERMSQLEQKVSELLTRNAELERQIEELKKNQKD</sequence>
<dbReference type="PANTHER" id="PTHR11462">
    <property type="entry name" value="JUN TRANSCRIPTION FACTOR-RELATED"/>
    <property type="match status" value="1"/>
</dbReference>
<feature type="compositionally biased region" description="Basic and acidic residues" evidence="9">
    <location>
        <begin position="202"/>
        <end position="219"/>
    </location>
</feature>
<dbReference type="GO" id="GO:0005634">
    <property type="term" value="C:nucleus"/>
    <property type="evidence" value="ECO:0007669"/>
    <property type="project" value="UniProtKB-SubCell"/>
</dbReference>
<evidence type="ECO:0000313" key="11">
    <source>
        <dbReference type="EMBL" id="KAA8899480.1"/>
    </source>
</evidence>
<comment type="subcellular location">
    <subcellularLocation>
        <location evidence="1">Nucleus</location>
    </subcellularLocation>
</comment>
<feature type="domain" description="BZIP" evidence="10">
    <location>
        <begin position="199"/>
        <end position="248"/>
    </location>
</feature>
<name>A0A642UKA2_9ASCO</name>
<dbReference type="InterPro" id="IPR046347">
    <property type="entry name" value="bZIP_sf"/>
</dbReference>
<comment type="caution">
    <text evidence="11">The sequence shown here is derived from an EMBL/GenBank/DDBJ whole genome shotgun (WGS) entry which is preliminary data.</text>
</comment>
<dbReference type="InterPro" id="IPR050946">
    <property type="entry name" value="AP-1_TF_bZIP"/>
</dbReference>
<keyword evidence="7" id="KW-0539">Nucleus</keyword>
<evidence type="ECO:0000256" key="5">
    <source>
        <dbReference type="ARBA" id="ARBA00023159"/>
    </source>
</evidence>
<dbReference type="GO" id="GO:0008652">
    <property type="term" value="P:amino acid biosynthetic process"/>
    <property type="evidence" value="ECO:0007669"/>
    <property type="project" value="UniProtKB-KW"/>
</dbReference>
<feature type="compositionally biased region" description="Basic and acidic residues" evidence="9">
    <location>
        <begin position="99"/>
        <end position="109"/>
    </location>
</feature>
<dbReference type="FunFam" id="3.30.160.60:FF:001491">
    <property type="entry name" value="Cross-pathway control protein A"/>
    <property type="match status" value="1"/>
</dbReference>
<dbReference type="GO" id="GO:1903833">
    <property type="term" value="P:positive regulation of cellular response to amino acid starvation"/>
    <property type="evidence" value="ECO:0007669"/>
    <property type="project" value="TreeGrafter"/>
</dbReference>
<keyword evidence="3" id="KW-0805">Transcription regulation</keyword>
<feature type="region of interest" description="Disordered" evidence="9">
    <location>
        <begin position="90"/>
        <end position="221"/>
    </location>
</feature>
<keyword evidence="12" id="KW-1185">Reference proteome</keyword>
<dbReference type="GO" id="GO:0001080">
    <property type="term" value="P:nitrogen catabolite activation of transcription from RNA polymerase II promoter"/>
    <property type="evidence" value="ECO:0007669"/>
    <property type="project" value="TreeGrafter"/>
</dbReference>
<dbReference type="VEuPathDB" id="FungiDB:TRICI_006334"/>
<evidence type="ECO:0000256" key="6">
    <source>
        <dbReference type="ARBA" id="ARBA00023163"/>
    </source>
</evidence>
<comment type="similarity">
    <text evidence="8">Belongs to the bZIP family. GCN4 subfamily.</text>
</comment>
<feature type="compositionally biased region" description="Basic and acidic residues" evidence="9">
    <location>
        <begin position="159"/>
        <end position="170"/>
    </location>
</feature>
<gene>
    <name evidence="11" type="ORF">TRICI_006334</name>
</gene>
<dbReference type="GO" id="GO:0005667">
    <property type="term" value="C:transcription regulator complex"/>
    <property type="evidence" value="ECO:0007669"/>
    <property type="project" value="TreeGrafter"/>
</dbReference>
<dbReference type="InterPro" id="IPR004827">
    <property type="entry name" value="bZIP"/>
</dbReference>
<evidence type="ECO:0000256" key="2">
    <source>
        <dbReference type="ARBA" id="ARBA00022605"/>
    </source>
</evidence>
<evidence type="ECO:0000256" key="9">
    <source>
        <dbReference type="SAM" id="MobiDB-lite"/>
    </source>
</evidence>